<evidence type="ECO:0000256" key="4">
    <source>
        <dbReference type="ARBA" id="ARBA00022737"/>
    </source>
</evidence>
<dbReference type="AlphaFoldDB" id="D5VQT0"/>
<dbReference type="PANTHER" id="PTHR43687:SF6">
    <property type="entry name" value="L-ASPARTATE SEMIALDEHYDE SULFURTRANSFERASE IRON-SULFUR SUBUNIT"/>
    <property type="match status" value="1"/>
</dbReference>
<keyword evidence="2" id="KW-0004">4Fe-4S</keyword>
<dbReference type="PROSITE" id="PS51379">
    <property type="entry name" value="4FE4S_FER_2"/>
    <property type="match status" value="2"/>
</dbReference>
<dbReference type="InterPro" id="IPR017900">
    <property type="entry name" value="4Fe4S_Fe_S_CS"/>
</dbReference>
<dbReference type="SMART" id="SM00930">
    <property type="entry name" value="NIL"/>
    <property type="match status" value="1"/>
</dbReference>
<organism evidence="9 10">
    <name type="scientific">Methanocaldococcus infernus (strain DSM 11812 / JCM 15783 / ME)</name>
    <dbReference type="NCBI Taxonomy" id="573063"/>
    <lineage>
        <taxon>Archaea</taxon>
        <taxon>Methanobacteriati</taxon>
        <taxon>Methanobacteriota</taxon>
        <taxon>Methanomada group</taxon>
        <taxon>Methanococci</taxon>
        <taxon>Methanococcales</taxon>
        <taxon>Methanocaldococcaceae</taxon>
        <taxon>Methanocaldococcus</taxon>
    </lineage>
</organism>
<evidence type="ECO:0000256" key="7">
    <source>
        <dbReference type="ARBA" id="ARBA00023014"/>
    </source>
</evidence>
<evidence type="ECO:0000313" key="9">
    <source>
        <dbReference type="EMBL" id="ADG12933.1"/>
    </source>
</evidence>
<evidence type="ECO:0000256" key="1">
    <source>
        <dbReference type="ARBA" id="ARBA00022448"/>
    </source>
</evidence>
<dbReference type="GeneID" id="9131263"/>
<evidence type="ECO:0000256" key="6">
    <source>
        <dbReference type="ARBA" id="ARBA00023004"/>
    </source>
</evidence>
<dbReference type="Gene3D" id="3.30.70.20">
    <property type="match status" value="1"/>
</dbReference>
<evidence type="ECO:0000313" key="10">
    <source>
        <dbReference type="Proteomes" id="UP000002061"/>
    </source>
</evidence>
<dbReference type="InterPro" id="IPR018449">
    <property type="entry name" value="NIL_domain"/>
</dbReference>
<keyword evidence="6" id="KW-0408">Iron</keyword>
<dbReference type="InterPro" id="IPR017896">
    <property type="entry name" value="4Fe4S_Fe-S-bd"/>
</dbReference>
<keyword evidence="1" id="KW-0813">Transport</keyword>
<dbReference type="Pfam" id="PF09383">
    <property type="entry name" value="NIL"/>
    <property type="match status" value="1"/>
</dbReference>
<dbReference type="GO" id="GO:0016491">
    <property type="term" value="F:oxidoreductase activity"/>
    <property type="evidence" value="ECO:0007669"/>
    <property type="project" value="UniProtKB-ARBA"/>
</dbReference>
<accession>D5VQT0</accession>
<sequence length="132" mass="15170">MKKRIYYWTNPEYINKPVISETILKTGININILKAKVEPQEAFLILELIGDKETIEKALEYLSKYGELEEIKKVIKRDLEKCVHCGCCVTQCPLDVIYIDKSDYSVVFKEEECVGCKNCLKACPFKAIEILG</sequence>
<keyword evidence="4" id="KW-0677">Repeat</keyword>
<name>D5VQT0_METIM</name>
<keyword evidence="7" id="KW-0411">Iron-sulfur</keyword>
<dbReference type="EMBL" id="CP002009">
    <property type="protein sequence ID" value="ADG12933.1"/>
    <property type="molecule type" value="Genomic_DNA"/>
</dbReference>
<gene>
    <name evidence="9" type="ordered locus">Metin_0263</name>
</gene>
<dbReference type="SUPFAM" id="SSF55021">
    <property type="entry name" value="ACT-like"/>
    <property type="match status" value="1"/>
</dbReference>
<dbReference type="KEGG" id="mif:Metin_0263"/>
<dbReference type="Proteomes" id="UP000002061">
    <property type="component" value="Chromosome"/>
</dbReference>
<evidence type="ECO:0000259" key="8">
    <source>
        <dbReference type="PROSITE" id="PS51379"/>
    </source>
</evidence>
<keyword evidence="10" id="KW-1185">Reference proteome</keyword>
<dbReference type="InterPro" id="IPR050572">
    <property type="entry name" value="Fe-S_Ferredoxin"/>
</dbReference>
<evidence type="ECO:0000256" key="5">
    <source>
        <dbReference type="ARBA" id="ARBA00022982"/>
    </source>
</evidence>
<dbReference type="PANTHER" id="PTHR43687">
    <property type="entry name" value="ADENYLYLSULFATE REDUCTASE, BETA SUBUNIT"/>
    <property type="match status" value="1"/>
</dbReference>
<proteinExistence type="predicted"/>
<protein>
    <submittedName>
        <fullName evidence="9">NIL domain protein</fullName>
    </submittedName>
</protein>
<feature type="domain" description="4Fe-4S ferredoxin-type" evidence="8">
    <location>
        <begin position="73"/>
        <end position="102"/>
    </location>
</feature>
<keyword evidence="5" id="KW-0249">Electron transport</keyword>
<dbReference type="SUPFAM" id="SSF54862">
    <property type="entry name" value="4Fe-4S ferredoxins"/>
    <property type="match status" value="1"/>
</dbReference>
<dbReference type="eggNOG" id="arCOG02460">
    <property type="taxonomic scope" value="Archaea"/>
</dbReference>
<dbReference type="InterPro" id="IPR045865">
    <property type="entry name" value="ACT-like_dom_sf"/>
</dbReference>
<evidence type="ECO:0000256" key="2">
    <source>
        <dbReference type="ARBA" id="ARBA00022485"/>
    </source>
</evidence>
<dbReference type="RefSeq" id="WP_013099679.1">
    <property type="nucleotide sequence ID" value="NC_014122.1"/>
</dbReference>
<keyword evidence="3" id="KW-0479">Metal-binding</keyword>
<dbReference type="GO" id="GO:0051539">
    <property type="term" value="F:4 iron, 4 sulfur cluster binding"/>
    <property type="evidence" value="ECO:0007669"/>
    <property type="project" value="UniProtKB-KW"/>
</dbReference>
<dbReference type="Pfam" id="PF13237">
    <property type="entry name" value="Fer4_10"/>
    <property type="match status" value="1"/>
</dbReference>
<feature type="domain" description="4Fe-4S ferredoxin-type" evidence="8">
    <location>
        <begin position="104"/>
        <end position="132"/>
    </location>
</feature>
<dbReference type="STRING" id="573063.Metin_0263"/>
<reference evidence="9" key="1">
    <citation type="submission" date="2010-04" db="EMBL/GenBank/DDBJ databases">
        <title>Complete sequence of Methanocaldococcus infernus ME.</title>
        <authorList>
            <consortium name="US DOE Joint Genome Institute"/>
            <person name="Lucas S."/>
            <person name="Copeland A."/>
            <person name="Lapidus A."/>
            <person name="Cheng J.-F."/>
            <person name="Bruce D."/>
            <person name="Goodwin L."/>
            <person name="Pitluck S."/>
            <person name="Munk A.C."/>
            <person name="Detter J.C."/>
            <person name="Han C."/>
            <person name="Tapia R."/>
            <person name="Land M."/>
            <person name="Hauser L."/>
            <person name="Kyrpides N."/>
            <person name="Mikhailova N."/>
            <person name="Sieprawska-Lupa M."/>
            <person name="Whitman W.B."/>
            <person name="Woyke T."/>
        </authorList>
    </citation>
    <scope>NUCLEOTIDE SEQUENCE [LARGE SCALE GENOMIC DNA]</scope>
    <source>
        <strain evidence="9">ME</strain>
    </source>
</reference>
<evidence type="ECO:0000256" key="3">
    <source>
        <dbReference type="ARBA" id="ARBA00022723"/>
    </source>
</evidence>
<dbReference type="OrthoDB" id="15347at2157"/>
<dbReference type="HOGENOM" id="CLU_152999_0_0_2"/>
<dbReference type="GO" id="GO:0046872">
    <property type="term" value="F:metal ion binding"/>
    <property type="evidence" value="ECO:0007669"/>
    <property type="project" value="UniProtKB-KW"/>
</dbReference>
<dbReference type="PROSITE" id="PS00198">
    <property type="entry name" value="4FE4S_FER_1"/>
    <property type="match status" value="1"/>
</dbReference>
<dbReference type="Gene3D" id="3.30.70.260">
    <property type="match status" value="1"/>
</dbReference>